<feature type="region of interest" description="Disordered" evidence="8">
    <location>
        <begin position="1024"/>
        <end position="1080"/>
    </location>
</feature>
<evidence type="ECO:0000256" key="1">
    <source>
        <dbReference type="ARBA" id="ARBA00004245"/>
    </source>
</evidence>
<dbReference type="InterPro" id="IPR013783">
    <property type="entry name" value="Ig-like_fold"/>
</dbReference>
<feature type="repeat" description="Filamin" evidence="7">
    <location>
        <begin position="539"/>
        <end position="634"/>
    </location>
</feature>
<dbReference type="GO" id="GO:0051015">
    <property type="term" value="F:actin filament binding"/>
    <property type="evidence" value="ECO:0007669"/>
    <property type="project" value="InterPro"/>
</dbReference>
<dbReference type="InterPro" id="IPR001298">
    <property type="entry name" value="Filamin/ABP280_rpt"/>
</dbReference>
<feature type="region of interest" description="Disordered" evidence="8">
    <location>
        <begin position="779"/>
        <end position="803"/>
    </location>
</feature>
<feature type="region of interest" description="Disordered" evidence="8">
    <location>
        <begin position="1554"/>
        <end position="1582"/>
    </location>
</feature>
<dbReference type="InterPro" id="IPR036872">
    <property type="entry name" value="CH_dom_sf"/>
</dbReference>
<feature type="repeat" description="Filamin" evidence="7">
    <location>
        <begin position="442"/>
        <end position="538"/>
    </location>
</feature>
<dbReference type="FunFam" id="2.60.40.10:FF:000001">
    <property type="entry name" value="Filamin-C isoform b"/>
    <property type="match status" value="4"/>
</dbReference>
<evidence type="ECO:0000256" key="3">
    <source>
        <dbReference type="ARBA" id="ARBA00022490"/>
    </source>
</evidence>
<dbReference type="FunFam" id="2.60.40.10:FF:000140">
    <property type="entry name" value="FiLamiN (Actin binding protein) homolog"/>
    <property type="match status" value="4"/>
</dbReference>
<reference evidence="9" key="1">
    <citation type="journal article" date="2019" name="bioRxiv">
        <title>The Genome of the Zebra Mussel, Dreissena polymorpha: A Resource for Invasive Species Research.</title>
        <authorList>
            <person name="McCartney M.A."/>
            <person name="Auch B."/>
            <person name="Kono T."/>
            <person name="Mallez S."/>
            <person name="Zhang Y."/>
            <person name="Obille A."/>
            <person name="Becker A."/>
            <person name="Abrahante J.E."/>
            <person name="Garbe J."/>
            <person name="Badalamenti J.P."/>
            <person name="Herman A."/>
            <person name="Mangelson H."/>
            <person name="Liachko I."/>
            <person name="Sullivan S."/>
            <person name="Sone E.D."/>
            <person name="Koren S."/>
            <person name="Silverstein K.A.T."/>
            <person name="Beckman K.B."/>
            <person name="Gohl D.M."/>
        </authorList>
    </citation>
    <scope>NUCLEOTIDE SEQUENCE</scope>
    <source>
        <strain evidence="9">Duluth1</strain>
        <tissue evidence="9">Whole animal</tissue>
    </source>
</reference>
<feature type="repeat" description="Filamin" evidence="7">
    <location>
        <begin position="2984"/>
        <end position="3055"/>
    </location>
</feature>
<feature type="repeat" description="Filamin" evidence="7">
    <location>
        <begin position="3743"/>
        <end position="3837"/>
    </location>
</feature>
<dbReference type="PROSITE" id="PS50194">
    <property type="entry name" value="FILAMIN_REPEAT"/>
    <property type="match status" value="39"/>
</dbReference>
<feature type="compositionally biased region" description="Low complexity" evidence="8">
    <location>
        <begin position="1046"/>
        <end position="1059"/>
    </location>
</feature>
<accession>A0A9D4JN80</accession>
<dbReference type="Gene3D" id="1.10.418.10">
    <property type="entry name" value="Calponin-like domain"/>
    <property type="match status" value="1"/>
</dbReference>
<feature type="repeat" description="Filamin" evidence="7">
    <location>
        <begin position="249"/>
        <end position="347"/>
    </location>
</feature>
<dbReference type="GO" id="GO:0030036">
    <property type="term" value="P:actin cytoskeleton organization"/>
    <property type="evidence" value="ECO:0007669"/>
    <property type="project" value="InterPro"/>
</dbReference>
<name>A0A9D4JN80_DREPO</name>
<keyword evidence="5" id="KW-0009">Actin-binding</keyword>
<feature type="repeat" description="Filamin" evidence="7">
    <location>
        <begin position="3055"/>
        <end position="3147"/>
    </location>
</feature>
<feature type="repeat" description="Filamin" evidence="7">
    <location>
        <begin position="2480"/>
        <end position="2578"/>
    </location>
</feature>
<feature type="compositionally biased region" description="Polar residues" evidence="8">
    <location>
        <begin position="2140"/>
        <end position="2153"/>
    </location>
</feature>
<feature type="repeat" description="Filamin" evidence="7">
    <location>
        <begin position="2384"/>
        <end position="2477"/>
    </location>
</feature>
<feature type="repeat" description="Filamin" evidence="7">
    <location>
        <begin position="3522"/>
        <end position="3616"/>
    </location>
</feature>
<keyword evidence="6" id="KW-0206">Cytoskeleton</keyword>
<evidence type="ECO:0000256" key="5">
    <source>
        <dbReference type="ARBA" id="ARBA00023203"/>
    </source>
</evidence>
<feature type="region of interest" description="Disordered" evidence="8">
    <location>
        <begin position="1659"/>
        <end position="1678"/>
    </location>
</feature>
<feature type="repeat" description="Filamin" evidence="7">
    <location>
        <begin position="722"/>
        <end position="823"/>
    </location>
</feature>
<comment type="subcellular location">
    <subcellularLocation>
        <location evidence="1">Cytoplasm</location>
        <location evidence="1">Cytoskeleton</location>
    </subcellularLocation>
</comment>
<evidence type="ECO:0000313" key="9">
    <source>
        <dbReference type="EMBL" id="KAH3816604.1"/>
    </source>
</evidence>
<dbReference type="SMART" id="SM00557">
    <property type="entry name" value="IG_FLMN"/>
    <property type="match status" value="39"/>
</dbReference>
<feature type="region of interest" description="Disordered" evidence="8">
    <location>
        <begin position="1"/>
        <end position="22"/>
    </location>
</feature>
<dbReference type="FunFam" id="2.60.40.10:FF:000096">
    <property type="entry name" value="filamin-C isoform X2"/>
    <property type="match status" value="1"/>
</dbReference>
<feature type="repeat" description="Filamin" evidence="7">
    <location>
        <begin position="149"/>
        <end position="248"/>
    </location>
</feature>
<dbReference type="GO" id="GO:0005856">
    <property type="term" value="C:cytoskeleton"/>
    <property type="evidence" value="ECO:0007669"/>
    <property type="project" value="UniProtKB-SubCell"/>
</dbReference>
<evidence type="ECO:0000313" key="10">
    <source>
        <dbReference type="Proteomes" id="UP000828390"/>
    </source>
</evidence>
<feature type="repeat" description="Filamin" evidence="7">
    <location>
        <begin position="1432"/>
        <end position="1526"/>
    </location>
</feature>
<dbReference type="InterPro" id="IPR014756">
    <property type="entry name" value="Ig_E-set"/>
</dbReference>
<feature type="repeat" description="Filamin" evidence="7">
    <location>
        <begin position="2098"/>
        <end position="2192"/>
    </location>
</feature>
<evidence type="ECO:0000256" key="7">
    <source>
        <dbReference type="PROSITE-ProRule" id="PRU00087"/>
    </source>
</evidence>
<feature type="repeat" description="Filamin" evidence="7">
    <location>
        <begin position="3428"/>
        <end position="3520"/>
    </location>
</feature>
<reference evidence="9" key="2">
    <citation type="submission" date="2020-11" db="EMBL/GenBank/DDBJ databases">
        <authorList>
            <person name="McCartney M.A."/>
            <person name="Auch B."/>
            <person name="Kono T."/>
            <person name="Mallez S."/>
            <person name="Becker A."/>
            <person name="Gohl D.M."/>
            <person name="Silverstein K.A.T."/>
            <person name="Koren S."/>
            <person name="Bechman K.B."/>
            <person name="Herman A."/>
            <person name="Abrahante J.E."/>
            <person name="Garbe J."/>
        </authorList>
    </citation>
    <scope>NUCLEOTIDE SEQUENCE</scope>
    <source>
        <strain evidence="9">Duluth1</strain>
        <tissue evidence="9">Whole animal</tissue>
    </source>
</reference>
<feature type="repeat" description="Filamin" evidence="7">
    <location>
        <begin position="1908"/>
        <end position="2002"/>
    </location>
</feature>
<dbReference type="InterPro" id="IPR044801">
    <property type="entry name" value="Filamin"/>
</dbReference>
<dbReference type="Pfam" id="PF00630">
    <property type="entry name" value="Filamin"/>
    <property type="match status" value="37"/>
</dbReference>
<feature type="repeat" description="Filamin" evidence="7">
    <location>
        <begin position="2579"/>
        <end position="2671"/>
    </location>
</feature>
<feature type="repeat" description="Filamin" evidence="7">
    <location>
        <begin position="1252"/>
        <end position="1334"/>
    </location>
</feature>
<feature type="repeat" description="Filamin" evidence="7">
    <location>
        <begin position="3324"/>
        <end position="3425"/>
    </location>
</feature>
<protein>
    <submittedName>
        <fullName evidence="9">Uncharacterized protein</fullName>
    </submittedName>
</protein>
<dbReference type="PANTHER" id="PTHR38537">
    <property type="entry name" value="JITTERBUG, ISOFORM N"/>
    <property type="match status" value="1"/>
</dbReference>
<organism evidence="9 10">
    <name type="scientific">Dreissena polymorpha</name>
    <name type="common">Zebra mussel</name>
    <name type="synonym">Mytilus polymorpha</name>
    <dbReference type="NCBI Taxonomy" id="45954"/>
    <lineage>
        <taxon>Eukaryota</taxon>
        <taxon>Metazoa</taxon>
        <taxon>Spiralia</taxon>
        <taxon>Lophotrochozoa</taxon>
        <taxon>Mollusca</taxon>
        <taxon>Bivalvia</taxon>
        <taxon>Autobranchia</taxon>
        <taxon>Heteroconchia</taxon>
        <taxon>Euheterodonta</taxon>
        <taxon>Imparidentia</taxon>
        <taxon>Neoheterodontei</taxon>
        <taxon>Myida</taxon>
        <taxon>Dreissenoidea</taxon>
        <taxon>Dreissenidae</taxon>
        <taxon>Dreissena</taxon>
    </lineage>
</organism>
<dbReference type="FunFam" id="2.60.40.10:FF:000092">
    <property type="entry name" value="Filamin-B isoform B"/>
    <property type="match status" value="1"/>
</dbReference>
<feature type="region of interest" description="Disordered" evidence="8">
    <location>
        <begin position="971"/>
        <end position="996"/>
    </location>
</feature>
<feature type="repeat" description="Filamin" evidence="7">
    <location>
        <begin position="49"/>
        <end position="147"/>
    </location>
</feature>
<dbReference type="FunFam" id="2.60.40.10:FF:000007">
    <property type="entry name" value="Filamin-B isoform C"/>
    <property type="match status" value="2"/>
</dbReference>
<keyword evidence="3" id="KW-0963">Cytoplasm</keyword>
<feature type="region of interest" description="Disordered" evidence="8">
    <location>
        <begin position="2126"/>
        <end position="2153"/>
    </location>
</feature>
<dbReference type="EMBL" id="JAIWYP010000005">
    <property type="protein sequence ID" value="KAH3816604.1"/>
    <property type="molecule type" value="Genomic_DNA"/>
</dbReference>
<feature type="repeat" description="Filamin" evidence="7">
    <location>
        <begin position="1623"/>
        <end position="1717"/>
    </location>
</feature>
<feature type="repeat" description="Filamin" evidence="7">
    <location>
        <begin position="2288"/>
        <end position="2382"/>
    </location>
</feature>
<feature type="repeat" description="Filamin" evidence="7">
    <location>
        <begin position="940"/>
        <end position="1022"/>
    </location>
</feature>
<dbReference type="Gene3D" id="2.60.40.10">
    <property type="entry name" value="Immunoglobulins"/>
    <property type="match status" value="39"/>
</dbReference>
<feature type="repeat" description="Filamin" evidence="7">
    <location>
        <begin position="1543"/>
        <end position="1622"/>
    </location>
</feature>
<dbReference type="PANTHER" id="PTHR38537:SF8">
    <property type="entry name" value="FILAMIN-A"/>
    <property type="match status" value="1"/>
</dbReference>
<keyword evidence="4" id="KW-0677">Repeat</keyword>
<dbReference type="SUPFAM" id="SSF81296">
    <property type="entry name" value="E set domains"/>
    <property type="match status" value="39"/>
</dbReference>
<dbReference type="InterPro" id="IPR017868">
    <property type="entry name" value="Filamin/ABP280_repeat-like"/>
</dbReference>
<feature type="repeat" description="Filamin" evidence="7">
    <location>
        <begin position="2003"/>
        <end position="2097"/>
    </location>
</feature>
<feature type="repeat" description="Filamin" evidence="7">
    <location>
        <begin position="2866"/>
        <end position="2960"/>
    </location>
</feature>
<feature type="repeat" description="Filamin" evidence="7">
    <location>
        <begin position="347"/>
        <end position="438"/>
    </location>
</feature>
<feature type="repeat" description="Filamin" evidence="7">
    <location>
        <begin position="3618"/>
        <end position="3709"/>
    </location>
</feature>
<feature type="repeat" description="Filamin" evidence="7">
    <location>
        <begin position="832"/>
        <end position="928"/>
    </location>
</feature>
<feature type="repeat" description="Filamin" evidence="7">
    <location>
        <begin position="1718"/>
        <end position="1812"/>
    </location>
</feature>
<feature type="repeat" description="Filamin" evidence="7">
    <location>
        <begin position="2672"/>
        <end position="2768"/>
    </location>
</feature>
<feature type="repeat" description="Filamin" evidence="7">
    <location>
        <begin position="1378"/>
        <end position="1432"/>
    </location>
</feature>
<feature type="repeat" description="Filamin" evidence="7">
    <location>
        <begin position="2769"/>
        <end position="2865"/>
    </location>
</feature>
<evidence type="ECO:0000256" key="2">
    <source>
        <dbReference type="ARBA" id="ARBA00009238"/>
    </source>
</evidence>
<feature type="repeat" description="Filamin" evidence="7">
    <location>
        <begin position="3235"/>
        <end position="3327"/>
    </location>
</feature>
<feature type="repeat" description="Filamin" evidence="7">
    <location>
        <begin position="2205"/>
        <end position="2287"/>
    </location>
</feature>
<feature type="repeat" description="Filamin" evidence="7">
    <location>
        <begin position="1064"/>
        <end position="1146"/>
    </location>
</feature>
<comment type="similarity">
    <text evidence="2">Belongs to the filamin family.</text>
</comment>
<sequence>MDNAEVPEDSASGLIKPDEMTNPKVDDLSMMTYLSQFPQAKLKPGAPLRPKLNPNRVRAWGPGLEPKGNTVGAPAKFTVETFSAGKGSLEIMVLDPKGKQATCESVFNNDRTMTYSCQYVPTMEGEYRVIIKWSEKEIAKSPFKVLVEGAAGDASKVTAAGPGLEKTGVTVNKKTYFEVFTKDAGRGTVEVTILDPSGHRDKVKPTIAPVNKDGVYLVEYTATEVGLHSITITFSGVAIQQSPYGVNVGPAMNAKAVYATGRGIQPKGVRVKQNAEFKVHTKDAGVAEVKVQIIGPGGANVTCKCVPSKTEEGVYECVYVPPKVGQYVINITFGGQNITKSPFRVDVGPEKFSKVVAYGPGLEGGVVNQPACFTVETNGEVGALGFSIEGPSQAKIDCKDNGDGSADVTYWPTMPGEYAVHILCNEEDIPQAPYMAQIQPATSAFDASKVIAKGPGLEKDGVTVGQPAEFTVDAKKAGKAPLNITCIDATYKPVEVSVKDNKDGTFSCVYHPKNPVRHTIIITWGTVGIPKSPFRVNVSQPCKPGNVKVYGPGVEKGVKTFVKTHFTVDCRSAGPGDVAIALVDERGKDVPCSTIDNKDGTFTIEYEPKTPGTYTIQVYFATKEVPKSPINVTVESSIDLSKVTVKGLETAILLGETRKISIITTQERKKDLLCVVTVTTPKKKTVELKVDKVSDGYTCDFKPTDEGPHQVTVVYDKKPAPGSPFDVDVVGKLGPQVLVKGLDEPIEVGEMRPIEIITSSMPKKDAPCKATCTSPKGKTVELPLKKGPEGYTTSLTPTEKGPHTVTIEFDKKPVPKSPFTVEVFPKGAKPTSKKDDEPKGEITVMGLDTPIQTGEKRTITVITHKMAKKDAPCAITILNPKGKSTNLKPTPSKEGYEAVFSPWDTGVHKVKVEYDGSEVPGSPFDVQVFKINLAAIVVKGLDKPIPLGETRKISIITKECGKADLPCQVTVTSPQGKTTDLPTKPNPDGYECDFTPEQPGEYKVKVEYATKEVPKSPFTVSVEVSEKVPSKLAKPAEQTPSKIEPSKAAPSQAAPGSGPVTVRGLETPVSPGEKRPVTVDTTKAPKKDAPVKLSMTNPKGRTVELKTKPIPEGFETTFASWDKGPHSVKVEYDGKEIPESPFTVMVEKIDVSKVVVKGLEKPIPLGESRKVTVLTHETGTADAPCGVVATSPKGVTQDIPVSKIPEGYELTFTPKEGGDHKVKITYAGQEVPDSPFSVKVETLDVSGVVVKGLEKSIMVGETRKISIITTKVGKKDLPCKVYFTNPRGVVTELFTTTTAEGHETFFTPTDLGTHKVKVEVAGQEVPGSEFTVNVTKFEQRVDIEGLDMPMTMGEKRIIRALVTAPAKPNKFAPEPTCKITVTNPKGRNFEPKVDKIPTGFETFFTSNEAGPHVFKIEYNGKEVPDSPITCEVEKLETRKVEVKGLDTPIEVGEVRPIEIDTTQAGKTDAPCQVTAIGPKGDKKDLPTKKVPKGYETTYAPLEVGPHQVKVEYGNKEVPKSPFSVDVQPKSKDKPKLAPIEVKGLETPVTVGEKRPITVTSPNPDTPKITTTNPKGKPSDLPTKKVKDGFEALFAPLEEGPYKIRVEQPAGKDVPGSPFSVEVTPKTDVTKVEVKGLETPIRPGEKRQIFIITKGTKTPSAPCGVQVTSPKGKPTDLPTKKTSEGYEAIFAPLETGPHVVRVNFDNKEVPQSPFKVDVVAPADVAKVEIRGLEKPIEVDETRPITIVTKATGNEDAPCKTTATTPDGKTMFLPTKKVPGGYESTFSPKQTGPHKIQVEVDGKEVPKSPVTVNVEDKLDIKKLLVKGLEKPIKLGETRPITIVTKPTGKPDLPCQVFAKGPTTPYKELPLKKVPDGYECVYTPQEGGDNYVKVEFAGKEVPKSPYHVQVESPVDVTKVEIKGLETPIEVGEPRPVTINTLSTGKPDAPCVATVTTPKGMTFELPTERISEGYGTVFAPIEPGPHQVNIYFAGTEIPRSPFPVRVEPRANVGAVRVMGLETPIEVGENRPITIDTSSTGKPDAPCKVSVTNPKGKTIELPTKTKPEGYETVFAPLEPGPHKVNVEFAGQPVPDSPFKVDVKPAVEVGSVQVVGLETPIEVGEIRPVQINTSKTGKPDAPCRVTATNPQGQTAELPTQQTPEGYQTVFAPLEEGPHKVNVVFADKEIPKSPFNVKVEPRVDVGAVQVLGLEEPIKVGEPRPITIMTSTTGKPDAPCKVKVTNPRGQTIELPTKKIPEGYTATLAPQEVGPHRVNVDFNGKEVPKSPFNVMAEPAIDFSKVKVTGLESPVEVGEIRPITIDTAETGVVDAPCQVISTNPAGQVRELPVKPTGRGYQAQFAPLEDGPHMVAVKYAGKEVPKSPFSVKAIPQGPPASKVKVYGPGLDSGKATEPAKFTIDTREVTQPGGIGVTVEGPAESKIECVDNQDGTCDVTYYPEVPGEYSINVTYADEHVPKSPFKAKITPSGKIDLSRVRVYGPGLERDVFLESPTGFTVDAKSVTPVGEGKVRAIVTSPSGQRTESLVKNNKDGTYDVLYTPYEQGPNTIDVTYENCPIPQSPIKVSATPGCDASRVKAYGDGLTGGYTDVKQVFTVDVRGAGQGGLALAIDGPAETQINCKDNRDGTCEVEYIPIKKGDYDITVKFADQHIRGSPFNVPIAPTVNASKVRCYGPGLDSREVTAGKPATFIVDTTETGEAPLDVTFTDSTGTRQPADIIPVAEGKFECTYYPVDEGKCTVDVKYNNQAVPNSPFKVVAQPGSPADKVRVSGDGIKPTVLASMPVQFVIDTRDAGVPADVDVVIQRPDGTFIRPMIQDNGDGTFTVQYTPEDCGPYIISITYGGEPVRGVPFKTTAIPTGDASKCKITDGLQQTIPVAKETVITVDASQAGTGKVTCRIRSPTGAEIDIDIIENTDGTFSINFTPAFQGDYSISIKFGGQSIPMGDYIIQVGDDLITQDHIDSVHSAAPGAGLYQPQEFRIPVGPIFNFVTAYVIMPSGKKAYPKIEDNKDGTVTVRYQPQETGLHELHLCYNQQEIPGSPFQFHVDAVNSGFVTAYGPGLSHGVVNVPCEFTIVTKDAGAGGLALAIEGPSKTEIKCKDNEDGTCTVTYLPTAPGEYNITVKFADKNISGSPFVAKVTAGEPKQRAQIGRSSEVSLKVTETDIANLTASIRSPSGHEEPCMLKRLPNGHLGISFTPREVGEHLVNVYRNGQHIANSPFKITVGETELGNADKVKVYGKGLEEGMAHEINEFIVDTREAGYGGLSLSIEGPSKADIECHDNEDGTCRVTYKPTEPGTYIINIKFADEHVNKSPFKVKIGGEPSERITERIMRHREAVDITHVGSECELSLKIPGTSPFDMTASVTSPSGVTELCDVVSLDDSHYSIKFVPKEMGVHTVSVKHKDMHIPGSPFQFTVGPIAGGGAHKVHAAGLGLIRGEVDMPNEFNIYTREAGAGGLSIAVEGPSKAEVDFEDRKDGSCGVTYSVSEPGEYLISVKFNDEHIPESPFRIPITPSIGDARKISVSALQHKGLTIGKPCSFVVNFNGAPRGRLQARVVCPSGAEDDALVQEIDEGEYAVRFIPRENGPHLVYVSFDGCQIPDSPFRIQVGTVHADPGMVQAYGDGLKTGKTDQTAKFIVNTVNAGSGALSVTVEGPSKVKLECREVEDGYEFSYTPTAPGDYLISIKYAGTNIAGSPFKARIEGKGKPSGFQEQASVVVETVTKTSSMSKFASFAPFVSDASKVTVEGNALKRGYRNKQCVFSVDTSNAGNNMLFIGMIGPKGPCEELCVKHYPGQPYKINYLVKERGDYMLAIKWGEEHIPGSPFYVKVE</sequence>
<feature type="compositionally biased region" description="Polar residues" evidence="8">
    <location>
        <begin position="971"/>
        <end position="981"/>
    </location>
</feature>
<comment type="caution">
    <text evidence="9">The sequence shown here is derived from an EMBL/GenBank/DDBJ whole genome shotgun (WGS) entry which is preliminary data.</text>
</comment>
<dbReference type="Proteomes" id="UP000828390">
    <property type="component" value="Unassembled WGS sequence"/>
</dbReference>
<evidence type="ECO:0000256" key="6">
    <source>
        <dbReference type="ARBA" id="ARBA00023212"/>
    </source>
</evidence>
<feature type="repeat" description="Filamin" evidence="7">
    <location>
        <begin position="1146"/>
        <end position="1240"/>
    </location>
</feature>
<proteinExistence type="inferred from homology"/>
<evidence type="ECO:0000256" key="8">
    <source>
        <dbReference type="SAM" id="MobiDB-lite"/>
    </source>
</evidence>
<feature type="compositionally biased region" description="Polar residues" evidence="8">
    <location>
        <begin position="1557"/>
        <end position="1573"/>
    </location>
</feature>
<keyword evidence="10" id="KW-1185">Reference proteome</keyword>
<gene>
    <name evidence="9" type="ORF">DPMN_118122</name>
</gene>
<feature type="repeat" description="Filamin" evidence="7">
    <location>
        <begin position="1825"/>
        <end position="1907"/>
    </location>
</feature>
<feature type="repeat" description="Filamin" evidence="7">
    <location>
        <begin position="635"/>
        <end position="729"/>
    </location>
</feature>
<evidence type="ECO:0000256" key="4">
    <source>
        <dbReference type="ARBA" id="ARBA00022737"/>
    </source>
</evidence>
<feature type="repeat" description="Filamin" evidence="7">
    <location>
        <begin position="3150"/>
        <end position="3232"/>
    </location>
</feature>